<dbReference type="GO" id="GO:0003700">
    <property type="term" value="F:DNA-binding transcription factor activity"/>
    <property type="evidence" value="ECO:0007669"/>
    <property type="project" value="InterPro"/>
</dbReference>
<name>A0A916XRU5_9BURK</name>
<feature type="domain" description="HTH araC/xylS-type" evidence="3">
    <location>
        <begin position="184"/>
        <end position="282"/>
    </location>
</feature>
<dbReference type="PROSITE" id="PS01124">
    <property type="entry name" value="HTH_ARAC_FAMILY_2"/>
    <property type="match status" value="1"/>
</dbReference>
<dbReference type="EMBL" id="BMED01000009">
    <property type="protein sequence ID" value="GGD00891.1"/>
    <property type="molecule type" value="Genomic_DNA"/>
</dbReference>
<proteinExistence type="predicted"/>
<dbReference type="Pfam" id="PF06719">
    <property type="entry name" value="AraC_N"/>
    <property type="match status" value="1"/>
</dbReference>
<dbReference type="InterPro" id="IPR009057">
    <property type="entry name" value="Homeodomain-like_sf"/>
</dbReference>
<reference evidence="4" key="2">
    <citation type="submission" date="2020-09" db="EMBL/GenBank/DDBJ databases">
        <authorList>
            <person name="Sun Q."/>
            <person name="Zhou Y."/>
        </authorList>
    </citation>
    <scope>NUCLEOTIDE SEQUENCE</scope>
    <source>
        <strain evidence="4">CGMCC 1.10998</strain>
    </source>
</reference>
<gene>
    <name evidence="4" type="ORF">GCM10011396_55590</name>
</gene>
<dbReference type="SUPFAM" id="SSF46689">
    <property type="entry name" value="Homeodomain-like"/>
    <property type="match status" value="2"/>
</dbReference>
<dbReference type="SMART" id="SM00342">
    <property type="entry name" value="HTH_ARAC"/>
    <property type="match status" value="1"/>
</dbReference>
<dbReference type="PANTHER" id="PTHR43436">
    <property type="entry name" value="ARAC-FAMILY TRANSCRIPTIONAL REGULATOR"/>
    <property type="match status" value="1"/>
</dbReference>
<sequence>MVDLLGTLAPAEGQTLSTLDGIKFMRANKSLPRTQVLYEPGIVVVCQGRKRGFLGDQMFTYDSQQFLVLSVPLPFESETIASPEEPLLAVSIRINLAVAAELVLSLDESQHHVATTPVSMCSTPLDDKLSDAVLRLLEALTSPIDSQILGPAIMREIYFRVLTGEQGPAIRAALTHQSQFGKISKALRRIHSNYADGLDVDTLATEAGMSVAAFHANFKGVTTTSPMQYLKTTRLHKARLLMIQDGLSAATAAGRVGYESTSQFSREFKRFFGRTPVEEANQMRSLLVEMPAESSSRYVTVQ</sequence>
<evidence type="ECO:0000313" key="4">
    <source>
        <dbReference type="EMBL" id="GGD00891.1"/>
    </source>
</evidence>
<organism evidence="4 5">
    <name type="scientific">Undibacterium terreum</name>
    <dbReference type="NCBI Taxonomy" id="1224302"/>
    <lineage>
        <taxon>Bacteria</taxon>
        <taxon>Pseudomonadati</taxon>
        <taxon>Pseudomonadota</taxon>
        <taxon>Betaproteobacteria</taxon>
        <taxon>Burkholderiales</taxon>
        <taxon>Oxalobacteraceae</taxon>
        <taxon>Undibacterium</taxon>
    </lineage>
</organism>
<dbReference type="GO" id="GO:0043565">
    <property type="term" value="F:sequence-specific DNA binding"/>
    <property type="evidence" value="ECO:0007669"/>
    <property type="project" value="InterPro"/>
</dbReference>
<evidence type="ECO:0000256" key="1">
    <source>
        <dbReference type="ARBA" id="ARBA00023015"/>
    </source>
</evidence>
<dbReference type="InterPro" id="IPR009594">
    <property type="entry name" value="Tscrpt_reg_HTH_AraC_N"/>
</dbReference>
<comment type="caution">
    <text evidence="4">The sequence shown here is derived from an EMBL/GenBank/DDBJ whole genome shotgun (WGS) entry which is preliminary data.</text>
</comment>
<dbReference type="AlphaFoldDB" id="A0A916XRU5"/>
<evidence type="ECO:0000256" key="2">
    <source>
        <dbReference type="ARBA" id="ARBA00023163"/>
    </source>
</evidence>
<dbReference type="Pfam" id="PF12833">
    <property type="entry name" value="HTH_18"/>
    <property type="match status" value="1"/>
</dbReference>
<keyword evidence="5" id="KW-1185">Reference proteome</keyword>
<keyword evidence="2" id="KW-0804">Transcription</keyword>
<protein>
    <submittedName>
        <fullName evidence="4">AraC family transcriptional regulator</fullName>
    </submittedName>
</protein>
<evidence type="ECO:0000313" key="5">
    <source>
        <dbReference type="Proteomes" id="UP000637423"/>
    </source>
</evidence>
<dbReference type="PANTHER" id="PTHR43436:SF2">
    <property type="entry name" value="ARAC_XYLS FAMILY TRANSCRIPTIONAL REGULATOR"/>
    <property type="match status" value="1"/>
</dbReference>
<accession>A0A916XRU5</accession>
<dbReference type="InterPro" id="IPR018060">
    <property type="entry name" value="HTH_AraC"/>
</dbReference>
<dbReference type="Proteomes" id="UP000637423">
    <property type="component" value="Unassembled WGS sequence"/>
</dbReference>
<evidence type="ECO:0000259" key="3">
    <source>
        <dbReference type="PROSITE" id="PS01124"/>
    </source>
</evidence>
<dbReference type="Gene3D" id="1.10.10.60">
    <property type="entry name" value="Homeodomain-like"/>
    <property type="match status" value="1"/>
</dbReference>
<keyword evidence="1" id="KW-0805">Transcription regulation</keyword>
<reference evidence="4" key="1">
    <citation type="journal article" date="2014" name="Int. J. Syst. Evol. Microbiol.">
        <title>Complete genome sequence of Corynebacterium casei LMG S-19264T (=DSM 44701T), isolated from a smear-ripened cheese.</title>
        <authorList>
            <consortium name="US DOE Joint Genome Institute (JGI-PGF)"/>
            <person name="Walter F."/>
            <person name="Albersmeier A."/>
            <person name="Kalinowski J."/>
            <person name="Ruckert C."/>
        </authorList>
    </citation>
    <scope>NUCLEOTIDE SEQUENCE</scope>
    <source>
        <strain evidence="4">CGMCC 1.10998</strain>
    </source>
</reference>